<accession>A0ABQ0GCV6</accession>
<organism evidence="1 2">
    <name type="scientific">Madurella fahalii</name>
    <dbReference type="NCBI Taxonomy" id="1157608"/>
    <lineage>
        <taxon>Eukaryota</taxon>
        <taxon>Fungi</taxon>
        <taxon>Dikarya</taxon>
        <taxon>Ascomycota</taxon>
        <taxon>Pezizomycotina</taxon>
        <taxon>Sordariomycetes</taxon>
        <taxon>Sordariomycetidae</taxon>
        <taxon>Sordariales</taxon>
        <taxon>Sordariales incertae sedis</taxon>
        <taxon>Madurella</taxon>
    </lineage>
</organism>
<dbReference type="GeneID" id="98176477"/>
<dbReference type="EMBL" id="BAAFSV010000003">
    <property type="protein sequence ID" value="GAB1315524.1"/>
    <property type="molecule type" value="Genomic_DNA"/>
</dbReference>
<reference evidence="1 2" key="1">
    <citation type="submission" date="2024-09" db="EMBL/GenBank/DDBJ databases">
        <title>Itraconazole resistance in Madurella fahalii resulting from another homologue of gene encoding cytochrome P450 14-alpha sterol demethylase (CYP51).</title>
        <authorList>
            <person name="Yoshioka I."/>
            <person name="Fahal A.H."/>
            <person name="Kaneko S."/>
            <person name="Yaguchi T."/>
        </authorList>
    </citation>
    <scope>NUCLEOTIDE SEQUENCE [LARGE SCALE GENOMIC DNA]</scope>
    <source>
        <strain evidence="1 2">IFM 68171</strain>
    </source>
</reference>
<comment type="caution">
    <text evidence="1">The sequence shown here is derived from an EMBL/GenBank/DDBJ whole genome shotgun (WGS) entry which is preliminary data.</text>
</comment>
<gene>
    <name evidence="1" type="ORF">MFIFM68171_05734</name>
</gene>
<dbReference type="RefSeq" id="XP_070917255.1">
    <property type="nucleotide sequence ID" value="XM_071061154.1"/>
</dbReference>
<evidence type="ECO:0000313" key="1">
    <source>
        <dbReference type="EMBL" id="GAB1315524.1"/>
    </source>
</evidence>
<proteinExistence type="predicted"/>
<dbReference type="Proteomes" id="UP001628179">
    <property type="component" value="Unassembled WGS sequence"/>
</dbReference>
<name>A0ABQ0GCV6_9PEZI</name>
<evidence type="ECO:0000313" key="2">
    <source>
        <dbReference type="Proteomes" id="UP001628179"/>
    </source>
</evidence>
<sequence>MPNRFNPKRAISFHGISLEPGKPFSSHVLTERVYGLLLGPGYPQADQHSLHERRLRATTILLAIFSACLGRVETFLSLQNSALGWQIVAADLAETHGSGLAGPEVEELVRVFADARSTYS</sequence>
<keyword evidence="2" id="KW-1185">Reference proteome</keyword>
<protein>
    <submittedName>
        <fullName evidence="1">Uncharacterized protein</fullName>
    </submittedName>
</protein>